<evidence type="ECO:0000313" key="2">
    <source>
        <dbReference type="WBParaSite" id="ACAC_0001304101-mRNA-1"/>
    </source>
</evidence>
<organism evidence="1 2">
    <name type="scientific">Angiostrongylus cantonensis</name>
    <name type="common">Rat lungworm</name>
    <dbReference type="NCBI Taxonomy" id="6313"/>
    <lineage>
        <taxon>Eukaryota</taxon>
        <taxon>Metazoa</taxon>
        <taxon>Ecdysozoa</taxon>
        <taxon>Nematoda</taxon>
        <taxon>Chromadorea</taxon>
        <taxon>Rhabditida</taxon>
        <taxon>Rhabditina</taxon>
        <taxon>Rhabditomorpha</taxon>
        <taxon>Strongyloidea</taxon>
        <taxon>Metastrongylidae</taxon>
        <taxon>Angiostrongylus</taxon>
    </lineage>
</organism>
<accession>A0A0K0DMU3</accession>
<dbReference type="AlphaFoldDB" id="A0A0K0DMU3"/>
<reference evidence="2" key="2">
    <citation type="submission" date="2017-02" db="UniProtKB">
        <authorList>
            <consortium name="WormBaseParasite"/>
        </authorList>
    </citation>
    <scope>IDENTIFICATION</scope>
</reference>
<keyword evidence="1" id="KW-1185">Reference proteome</keyword>
<dbReference type="Proteomes" id="UP000035642">
    <property type="component" value="Unassembled WGS sequence"/>
</dbReference>
<reference evidence="1" key="1">
    <citation type="submission" date="2012-09" db="EMBL/GenBank/DDBJ databases">
        <authorList>
            <person name="Martin A.A."/>
        </authorList>
    </citation>
    <scope>NUCLEOTIDE SEQUENCE</scope>
</reference>
<sequence length="810" mass="91083">MKNHVQFVFHYRITEFMRLIVDDVDMSETSTVADVAAWMMERISDRCRSSSVRFSINGEDDDEVDNITSNFLYELLSTCGRREVERVDFEVDSEPRSVSWRSHSFTEEKVTSIDAKENQPLEGTNGELDFDDDFIDFLKKLEQRQEMIKESALSLLSSHSSVLSQKARTEKSVQTTPMALSAEVFVPELPSPDLSELHDTKLDIINVGSFVDCLFDFDQKAERSRALRRLTNSRFLPQRKLERDNKNVFKCSGKSSKKHFPLTAATPWSLRSIQQISSIADMEVSPRIEDVITLQNTAVVAHRIQKKWEQMHNEDRLSMTAALSTGIGGADESLQSVPRVEKELDKRENDEWIVGLLRMMEQKPGRSRKLLRGLVNISKEHKASKSSKSRGCDFCRRISVPRSKSFESDKIVEETIQKPSSMVPEGSQHCVDAYTYMKRKLKEHEKKKKINKECDIELEHKKLEKEKNQEDIRAYLVGRKIIERSCKTCSAQADIRDFLVGKKAKQTQKADTASSARKVSADNEQQLNVVKSKVWFSSIVILWSLEVVLAKVCPGLSPLQAVAALVDQGKPSKQRVGGKYFKLTNEPTLAVVGESSVSYIGRTSNGAAVYGKSFKVINLSRKEIQIDVVPINWPDYVHLLNPTSSTTLGPGETRNFAVTITRSSADVGSECHLLSVVHRNTPISPILSFTVDALATHYEGPLLSEIHADKAVQEVVTLRETPSHWNTVIKQEVEEISPRSAVKIDLIVGSDVPVKNLKTEQLMGSIHTAIEEDCDQCSIGEKGVVLSIDDGTPFDESSVSDFEVVDVERL</sequence>
<protein>
    <submittedName>
        <fullName evidence="2">ASH domain-containing protein</fullName>
    </submittedName>
</protein>
<name>A0A0K0DMU3_ANGCA</name>
<dbReference type="WBParaSite" id="ACAC_0001304101-mRNA-1">
    <property type="protein sequence ID" value="ACAC_0001304101-mRNA-1"/>
    <property type="gene ID" value="ACAC_0001304101"/>
</dbReference>
<proteinExistence type="predicted"/>
<evidence type="ECO:0000313" key="1">
    <source>
        <dbReference type="Proteomes" id="UP000035642"/>
    </source>
</evidence>